<dbReference type="PANTHER" id="PTHR30055">
    <property type="entry name" value="HTH-TYPE TRANSCRIPTIONAL REGULATOR RUTR"/>
    <property type="match status" value="1"/>
</dbReference>
<dbReference type="SUPFAM" id="SSF48498">
    <property type="entry name" value="Tetracyclin repressor-like, C-terminal domain"/>
    <property type="match status" value="1"/>
</dbReference>
<evidence type="ECO:0000313" key="5">
    <source>
        <dbReference type="Proteomes" id="UP001500635"/>
    </source>
</evidence>
<dbReference type="Proteomes" id="UP001500635">
    <property type="component" value="Unassembled WGS sequence"/>
</dbReference>
<accession>A0ABP8K987</accession>
<dbReference type="InterPro" id="IPR036271">
    <property type="entry name" value="Tet_transcr_reg_TetR-rel_C_sf"/>
</dbReference>
<evidence type="ECO:0000256" key="2">
    <source>
        <dbReference type="PROSITE-ProRule" id="PRU00335"/>
    </source>
</evidence>
<dbReference type="EMBL" id="BAABFR010000100">
    <property type="protein sequence ID" value="GAA4402644.1"/>
    <property type="molecule type" value="Genomic_DNA"/>
</dbReference>
<dbReference type="Gene3D" id="1.10.357.10">
    <property type="entry name" value="Tetracycline Repressor, domain 2"/>
    <property type="match status" value="1"/>
</dbReference>
<dbReference type="RefSeq" id="WP_345000059.1">
    <property type="nucleotide sequence ID" value="NZ_BAABFR010000100.1"/>
</dbReference>
<dbReference type="InterPro" id="IPR009057">
    <property type="entry name" value="Homeodomain-like_sf"/>
</dbReference>
<feature type="DNA-binding region" description="H-T-H motif" evidence="2">
    <location>
        <begin position="39"/>
        <end position="58"/>
    </location>
</feature>
<dbReference type="Gene3D" id="1.10.10.60">
    <property type="entry name" value="Homeodomain-like"/>
    <property type="match status" value="1"/>
</dbReference>
<name>A0ABP8K987_9ACTN</name>
<keyword evidence="1 2" id="KW-0238">DNA-binding</keyword>
<dbReference type="SUPFAM" id="SSF46689">
    <property type="entry name" value="Homeodomain-like"/>
    <property type="match status" value="1"/>
</dbReference>
<dbReference type="InterPro" id="IPR001647">
    <property type="entry name" value="HTH_TetR"/>
</dbReference>
<keyword evidence="5" id="KW-1185">Reference proteome</keyword>
<dbReference type="PROSITE" id="PS50977">
    <property type="entry name" value="HTH_TETR_2"/>
    <property type="match status" value="1"/>
</dbReference>
<evidence type="ECO:0000313" key="4">
    <source>
        <dbReference type="EMBL" id="GAA4402644.1"/>
    </source>
</evidence>
<comment type="caution">
    <text evidence="4">The sequence shown here is derived from an EMBL/GenBank/DDBJ whole genome shotgun (WGS) entry which is preliminary data.</text>
</comment>
<dbReference type="PANTHER" id="PTHR30055:SF226">
    <property type="entry name" value="HTH-TYPE TRANSCRIPTIONAL REGULATOR PKSA"/>
    <property type="match status" value="1"/>
</dbReference>
<dbReference type="PRINTS" id="PR00455">
    <property type="entry name" value="HTHTETR"/>
</dbReference>
<gene>
    <name evidence="4" type="ORF">GCM10023147_43440</name>
</gene>
<evidence type="ECO:0000259" key="3">
    <source>
        <dbReference type="PROSITE" id="PS50977"/>
    </source>
</evidence>
<organism evidence="4 5">
    <name type="scientific">Tsukamurella soli</name>
    <dbReference type="NCBI Taxonomy" id="644556"/>
    <lineage>
        <taxon>Bacteria</taxon>
        <taxon>Bacillati</taxon>
        <taxon>Actinomycetota</taxon>
        <taxon>Actinomycetes</taxon>
        <taxon>Mycobacteriales</taxon>
        <taxon>Tsukamurellaceae</taxon>
        <taxon>Tsukamurella</taxon>
    </lineage>
</organism>
<evidence type="ECO:0000256" key="1">
    <source>
        <dbReference type="ARBA" id="ARBA00023125"/>
    </source>
</evidence>
<reference evidence="5" key="1">
    <citation type="journal article" date="2019" name="Int. J. Syst. Evol. Microbiol.">
        <title>The Global Catalogue of Microorganisms (GCM) 10K type strain sequencing project: providing services to taxonomists for standard genome sequencing and annotation.</title>
        <authorList>
            <consortium name="The Broad Institute Genomics Platform"/>
            <consortium name="The Broad Institute Genome Sequencing Center for Infectious Disease"/>
            <person name="Wu L."/>
            <person name="Ma J."/>
        </authorList>
    </citation>
    <scope>NUCLEOTIDE SEQUENCE [LARGE SCALE GENOMIC DNA]</scope>
    <source>
        <strain evidence="5">JCM 17688</strain>
    </source>
</reference>
<dbReference type="InterPro" id="IPR023772">
    <property type="entry name" value="DNA-bd_HTH_TetR-type_CS"/>
</dbReference>
<dbReference type="Pfam" id="PF00440">
    <property type="entry name" value="TetR_N"/>
    <property type="match status" value="1"/>
</dbReference>
<protein>
    <submittedName>
        <fullName evidence="4">TetR/AcrR family transcriptional regulator</fullName>
    </submittedName>
</protein>
<dbReference type="InterPro" id="IPR050109">
    <property type="entry name" value="HTH-type_TetR-like_transc_reg"/>
</dbReference>
<sequence length="210" mass="23420">MVIQTRTQASAEQRRIEFRESIVAAAFDEFAQRGYHNTSIADIARRLGIGHGTFYRYFENKRDILDHVVSDTVEKITGVLTDEEPSDQASSLDEYREQSDRIARSLQEIFHADHRLIRILLFESTGIDRELTERLTGLLETAASLTGEYLENGVERGFLRSDLDTANTARAINGMILAGAIHGLSTPETVESFPAAVSTLIFGSIASNQR</sequence>
<dbReference type="PROSITE" id="PS01081">
    <property type="entry name" value="HTH_TETR_1"/>
    <property type="match status" value="1"/>
</dbReference>
<proteinExistence type="predicted"/>
<feature type="domain" description="HTH tetR-type" evidence="3">
    <location>
        <begin position="16"/>
        <end position="76"/>
    </location>
</feature>